<dbReference type="Gene3D" id="3.40.50.10330">
    <property type="entry name" value="Probable inorganic polyphosphate/atp-NAD kinase, domain 1"/>
    <property type="match status" value="1"/>
</dbReference>
<evidence type="ECO:0000259" key="2">
    <source>
        <dbReference type="PROSITE" id="PS50146"/>
    </source>
</evidence>
<feature type="transmembrane region" description="Helical" evidence="1">
    <location>
        <begin position="70"/>
        <end position="90"/>
    </location>
</feature>
<organism evidence="3 4">
    <name type="scientific">Pseudonocardia yuanmonensis</name>
    <dbReference type="NCBI Taxonomy" id="1095914"/>
    <lineage>
        <taxon>Bacteria</taxon>
        <taxon>Bacillati</taxon>
        <taxon>Actinomycetota</taxon>
        <taxon>Actinomycetes</taxon>
        <taxon>Pseudonocardiales</taxon>
        <taxon>Pseudonocardiaceae</taxon>
        <taxon>Pseudonocardia</taxon>
    </lineage>
</organism>
<reference evidence="4" key="1">
    <citation type="journal article" date="2019" name="Int. J. Syst. Evol. Microbiol.">
        <title>The Global Catalogue of Microorganisms (GCM) 10K type strain sequencing project: providing services to taxonomists for standard genome sequencing and annotation.</title>
        <authorList>
            <consortium name="The Broad Institute Genomics Platform"/>
            <consortium name="The Broad Institute Genome Sequencing Center for Infectious Disease"/>
            <person name="Wu L."/>
            <person name="Ma J."/>
        </authorList>
    </citation>
    <scope>NUCLEOTIDE SEQUENCE [LARGE SCALE GENOMIC DNA]</scope>
    <source>
        <strain evidence="4">JCM 18055</strain>
    </source>
</reference>
<dbReference type="Pfam" id="PF00781">
    <property type="entry name" value="DAGK_cat"/>
    <property type="match status" value="1"/>
</dbReference>
<dbReference type="InterPro" id="IPR001206">
    <property type="entry name" value="Diacylglycerol_kinase_cat_dom"/>
</dbReference>
<dbReference type="InterPro" id="IPR017438">
    <property type="entry name" value="ATP-NAD_kinase_N"/>
</dbReference>
<dbReference type="RefSeq" id="WP_345384898.1">
    <property type="nucleotide sequence ID" value="NZ_BAABIC010000046.1"/>
</dbReference>
<keyword evidence="1" id="KW-0472">Membrane</keyword>
<sequence length="462" mass="47394">MAVGTAGRTRPGPGRRLAAAGALLAALAAIALVVVALVQDPLRLAAAPLLVGIAVAAGWTALVRRGAWRVAACTVALLALVGVVLLVVTASVLRTVGVVVLVLVAAGLARVALGRDLVPEPSGLRPVPAAGHGVLLMNPRSGGGKVARFGLEDEALRRGVTPVVLEPGDDLRALAEAAVAQGADVLGMAGGDGSQALVADVARRHDLPLVVVPAGTRNHFALDLGLDRDDVVAALDAFGPALERRIDLAVLGDRVFVNNASLGVYAGVVQSEGYRDAKLATTARMAPDLLGPGAEGSHLRFRGPDGEVGGPVAMVLVSNGDYRLDRLDGFGTRARLDGGVLGLVTVRVERGRDVTEMLAAQATGRLRSFHGYRQWNAPEFEVDSDKPLVEVGVDGEALRLPPPLRFRVLPGALRVRVPVASPGAAPAAVAPAGPAEAIVGLVRVLRGRPAQRLPVRPAPTGA</sequence>
<accession>A0ABP8XUE1</accession>
<name>A0ABP8XUE1_9PSEU</name>
<keyword evidence="1" id="KW-1133">Transmembrane helix</keyword>
<evidence type="ECO:0000313" key="4">
    <source>
        <dbReference type="Proteomes" id="UP001500325"/>
    </source>
</evidence>
<proteinExistence type="predicted"/>
<gene>
    <name evidence="3" type="ORF">GCM10023215_67610</name>
</gene>
<keyword evidence="4" id="KW-1185">Reference proteome</keyword>
<keyword evidence="1" id="KW-0812">Transmembrane</keyword>
<feature type="domain" description="DAGKc" evidence="2">
    <location>
        <begin position="128"/>
        <end position="255"/>
    </location>
</feature>
<feature type="transmembrane region" description="Helical" evidence="1">
    <location>
        <begin position="17"/>
        <end position="38"/>
    </location>
</feature>
<comment type="caution">
    <text evidence="3">The sequence shown here is derived from an EMBL/GenBank/DDBJ whole genome shotgun (WGS) entry which is preliminary data.</text>
</comment>
<evidence type="ECO:0000256" key="1">
    <source>
        <dbReference type="SAM" id="Phobius"/>
    </source>
</evidence>
<evidence type="ECO:0000313" key="3">
    <source>
        <dbReference type="EMBL" id="GAA4714880.1"/>
    </source>
</evidence>
<feature type="transmembrane region" description="Helical" evidence="1">
    <location>
        <begin position="44"/>
        <end position="63"/>
    </location>
</feature>
<dbReference type="InterPro" id="IPR016064">
    <property type="entry name" value="NAD/diacylglycerol_kinase_sf"/>
</dbReference>
<dbReference type="Proteomes" id="UP001500325">
    <property type="component" value="Unassembled WGS sequence"/>
</dbReference>
<dbReference type="PROSITE" id="PS50146">
    <property type="entry name" value="DAGK"/>
    <property type="match status" value="1"/>
</dbReference>
<dbReference type="SUPFAM" id="SSF111331">
    <property type="entry name" value="NAD kinase/diacylglycerol kinase-like"/>
    <property type="match status" value="1"/>
</dbReference>
<dbReference type="Gene3D" id="2.60.200.40">
    <property type="match status" value="1"/>
</dbReference>
<dbReference type="EMBL" id="BAABIC010000046">
    <property type="protein sequence ID" value="GAA4714880.1"/>
    <property type="molecule type" value="Genomic_DNA"/>
</dbReference>
<protein>
    <recommendedName>
        <fullName evidence="2">DAGKc domain-containing protein</fullName>
    </recommendedName>
</protein>